<name>A0AB32W3L1_THECC</name>
<dbReference type="GO" id="GO:0005576">
    <property type="term" value="C:extracellular region"/>
    <property type="evidence" value="ECO:0007669"/>
    <property type="project" value="UniProtKB-SubCell"/>
</dbReference>
<dbReference type="AlphaFoldDB" id="A0AB32W3L1"/>
<evidence type="ECO:0000256" key="2">
    <source>
        <dbReference type="ARBA" id="ARBA00008668"/>
    </source>
</evidence>
<evidence type="ECO:0000256" key="3">
    <source>
        <dbReference type="ARBA" id="ARBA00022525"/>
    </source>
</evidence>
<evidence type="ECO:0000313" key="8">
    <source>
        <dbReference type="Proteomes" id="UP000694886"/>
    </source>
</evidence>
<reference evidence="8" key="1">
    <citation type="journal article" date="1997" name="Nucleic Acids Res.">
        <title>tRNAscan-SE: a program for improved detection of transfer RNA genes in genomic sequence.</title>
        <authorList>
            <person name="Lowe T.M."/>
            <person name="Eddy S.R."/>
        </authorList>
    </citation>
    <scope>NUCLEOTIDE SEQUENCE [LARGE SCALE GENOMIC DNA]</scope>
    <source>
        <strain evidence="8">r\B97-61/B2</strain>
    </source>
</reference>
<proteinExistence type="inferred from homology"/>
<keyword evidence="7" id="KW-0443">Lipid metabolism</keyword>
<gene>
    <name evidence="9" type="primary">LOC18601782</name>
</gene>
<evidence type="ECO:0000256" key="1">
    <source>
        <dbReference type="ARBA" id="ARBA00004613"/>
    </source>
</evidence>
<dbReference type="InterPro" id="IPR035669">
    <property type="entry name" value="SGNH_plant_lipase-like"/>
</dbReference>
<comment type="subcellular location">
    <subcellularLocation>
        <location evidence="1">Secreted</location>
    </subcellularLocation>
</comment>
<dbReference type="CDD" id="cd01837">
    <property type="entry name" value="SGNH_plant_lipase_like"/>
    <property type="match status" value="1"/>
</dbReference>
<evidence type="ECO:0000256" key="7">
    <source>
        <dbReference type="ARBA" id="ARBA00023098"/>
    </source>
</evidence>
<dbReference type="InterPro" id="IPR051238">
    <property type="entry name" value="GDSL_esterase/lipase"/>
</dbReference>
<dbReference type="Proteomes" id="UP000694886">
    <property type="component" value="Chromosome 4"/>
</dbReference>
<dbReference type="PANTHER" id="PTHR45650">
    <property type="entry name" value="GDSL-LIKE LIPASE/ACYLHYDROLASE-RELATED"/>
    <property type="match status" value="1"/>
</dbReference>
<protein>
    <submittedName>
        <fullName evidence="9">GDSL esterase/lipase At1g71691</fullName>
    </submittedName>
</protein>
<dbReference type="Pfam" id="PF00657">
    <property type="entry name" value="Lipase_GDSL"/>
    <property type="match status" value="1"/>
</dbReference>
<keyword evidence="4" id="KW-0732">Signal</keyword>
<evidence type="ECO:0000256" key="4">
    <source>
        <dbReference type="ARBA" id="ARBA00022729"/>
    </source>
</evidence>
<dbReference type="GO" id="GO:0016042">
    <property type="term" value="P:lipid catabolic process"/>
    <property type="evidence" value="ECO:0007669"/>
    <property type="project" value="UniProtKB-KW"/>
</dbReference>
<dbReference type="Gene3D" id="3.40.50.1110">
    <property type="entry name" value="SGNH hydrolase"/>
    <property type="match status" value="1"/>
</dbReference>
<dbReference type="GeneID" id="18601782"/>
<reference evidence="9" key="2">
    <citation type="submission" date="2025-08" db="UniProtKB">
        <authorList>
            <consortium name="RefSeq"/>
        </authorList>
    </citation>
    <scope>IDENTIFICATION</scope>
</reference>
<dbReference type="GO" id="GO:0016788">
    <property type="term" value="F:hydrolase activity, acting on ester bonds"/>
    <property type="evidence" value="ECO:0007669"/>
    <property type="project" value="InterPro"/>
</dbReference>
<sequence>MEFSCPICVSIFSFVFQFFSFDSGDVFAIPPTFSISQDAFLQYLSLGNITIDLPALYVFGDSFIDPGNNNYLKTVLKSNYTPYGIDFEGKPTGRPTNGRTMVDFIAQIAGLPFPPPVLEVSEASKKNSPTGVNYGSNSGGILPSPRLADQLFGHVLSMDEQIALFENTTKDLKDQFDNAESFAQYMSKSLLFFHIGSNDLGIFWEFERHSNYTVEKYSQFLINELSKQLQKLYELGARKFFVTNVSPLGCQPTSIAIEKPKTPCSEEKNMRVLNYNEHLSHLLSHLQSTLPGSKFVLGDLYKVFEDVFASPASYGFTDIKNSCCIDLFRNQTRPCAPNSEPCKERNKYVYYDPFHPTESMNFLIARRFLKDSSVSSPINLLQLMQA</sequence>
<dbReference type="SUPFAM" id="SSF52266">
    <property type="entry name" value="SGNH hydrolase"/>
    <property type="match status" value="1"/>
</dbReference>
<dbReference type="KEGG" id="tcc:18601782"/>
<comment type="similarity">
    <text evidence="2">Belongs to the 'GDSL' lipolytic enzyme family.</text>
</comment>
<evidence type="ECO:0000256" key="5">
    <source>
        <dbReference type="ARBA" id="ARBA00022801"/>
    </source>
</evidence>
<accession>A0AB32W3L1</accession>
<keyword evidence="6" id="KW-0442">Lipid degradation</keyword>
<evidence type="ECO:0000313" key="9">
    <source>
        <dbReference type="RefSeq" id="XP_017974523.1"/>
    </source>
</evidence>
<organism evidence="8 9">
    <name type="scientific">Theobroma cacao</name>
    <name type="common">Cacao</name>
    <name type="synonym">Cocoa</name>
    <dbReference type="NCBI Taxonomy" id="3641"/>
    <lineage>
        <taxon>Eukaryota</taxon>
        <taxon>Viridiplantae</taxon>
        <taxon>Streptophyta</taxon>
        <taxon>Embryophyta</taxon>
        <taxon>Tracheophyta</taxon>
        <taxon>Spermatophyta</taxon>
        <taxon>Magnoliopsida</taxon>
        <taxon>eudicotyledons</taxon>
        <taxon>Gunneridae</taxon>
        <taxon>Pentapetalae</taxon>
        <taxon>rosids</taxon>
        <taxon>malvids</taxon>
        <taxon>Malvales</taxon>
        <taxon>Malvaceae</taxon>
        <taxon>Byttnerioideae</taxon>
        <taxon>Theobroma</taxon>
    </lineage>
</organism>
<keyword evidence="5" id="KW-0378">Hydrolase</keyword>
<dbReference type="Gramene" id="Tc04v2_t008970.1">
    <property type="protein sequence ID" value="Tc04v2_p008970.1"/>
    <property type="gene ID" value="Tc04v2_g008970"/>
</dbReference>
<dbReference type="PANTHER" id="PTHR45650:SF24">
    <property type="entry name" value="GDSL ESTERASE_LIPASE 7-LIKE"/>
    <property type="match status" value="1"/>
</dbReference>
<dbReference type="InterPro" id="IPR036514">
    <property type="entry name" value="SGNH_hydro_sf"/>
</dbReference>
<dbReference type="RefSeq" id="XP_017974523.1">
    <property type="nucleotide sequence ID" value="XM_018119034.1"/>
</dbReference>
<keyword evidence="3" id="KW-0964">Secreted</keyword>
<dbReference type="InterPro" id="IPR001087">
    <property type="entry name" value="GDSL"/>
</dbReference>
<evidence type="ECO:0000256" key="6">
    <source>
        <dbReference type="ARBA" id="ARBA00022963"/>
    </source>
</evidence>